<evidence type="ECO:0000256" key="2">
    <source>
        <dbReference type="SAM" id="SignalP"/>
    </source>
</evidence>
<evidence type="ECO:0000256" key="1">
    <source>
        <dbReference type="SAM" id="MobiDB-lite"/>
    </source>
</evidence>
<keyword evidence="2" id="KW-0732">Signal</keyword>
<dbReference type="InterPro" id="IPR038696">
    <property type="entry name" value="IalB_sf"/>
</dbReference>
<dbReference type="EMBL" id="CP045201">
    <property type="protein sequence ID" value="QOL80116.1"/>
    <property type="molecule type" value="Genomic_DNA"/>
</dbReference>
<feature type="compositionally biased region" description="Low complexity" evidence="1">
    <location>
        <begin position="28"/>
        <end position="50"/>
    </location>
</feature>
<feature type="signal peptide" evidence="2">
    <location>
        <begin position="1"/>
        <end position="23"/>
    </location>
</feature>
<keyword evidence="4" id="KW-1185">Reference proteome</keyword>
<dbReference type="Pfam" id="PF06776">
    <property type="entry name" value="IalB"/>
    <property type="match status" value="1"/>
</dbReference>
<dbReference type="AlphaFoldDB" id="A0A7L9WL48"/>
<dbReference type="InterPro" id="IPR010642">
    <property type="entry name" value="Invasion_prot_B"/>
</dbReference>
<feature type="chain" id="PRO_5032456779" evidence="2">
    <location>
        <begin position="24"/>
        <end position="221"/>
    </location>
</feature>
<dbReference type="KEGG" id="pshq:F3W81_04315"/>
<dbReference type="Gene3D" id="2.60.40.1880">
    <property type="entry name" value="Invasion associated locus B (IalB) protein"/>
    <property type="match status" value="1"/>
</dbReference>
<dbReference type="RefSeq" id="WP_193082430.1">
    <property type="nucleotide sequence ID" value="NZ_CP045201.1"/>
</dbReference>
<evidence type="ECO:0000313" key="4">
    <source>
        <dbReference type="Proteomes" id="UP000594118"/>
    </source>
</evidence>
<evidence type="ECO:0000313" key="3">
    <source>
        <dbReference type="EMBL" id="QOL80116.1"/>
    </source>
</evidence>
<reference evidence="3 4" key="1">
    <citation type="submission" date="2019-10" db="EMBL/GenBank/DDBJ databases">
        <title>Pseudopuniceibacterium sp. HQ09 islated from Antarctica.</title>
        <authorList>
            <person name="Liao L."/>
            <person name="Su S."/>
            <person name="Chen B."/>
            <person name="Yu Y."/>
        </authorList>
    </citation>
    <scope>NUCLEOTIDE SEQUENCE [LARGE SCALE GENOMIC DNA]</scope>
    <source>
        <strain evidence="3 4">HQ09</strain>
    </source>
</reference>
<protein>
    <submittedName>
        <fullName evidence="3">Invasion associated locus B family protein</fullName>
    </submittedName>
</protein>
<gene>
    <name evidence="3" type="ORF">F3W81_04315</name>
</gene>
<proteinExistence type="predicted"/>
<dbReference type="Proteomes" id="UP000594118">
    <property type="component" value="Chromosome"/>
</dbReference>
<sequence>MLAVTKFTSALAVLGLLAGPALAQDAAAPAQDTTAPETTAPAAEAAPADANSTGGLSMGEDPNATPQAGQTYIKEEIGDWALQCVKTEDGKDEPCQLYQLLRDDTDNPVAEIVLFRVSGAGQVAAGASVIAPLQTLLPSGVLLSVDDGQPKKYPFSVCSRVGCVARIGLTEAEVNAMKNGKQANIVIRPFSAPDVEVKLPASLIGFTAGFDKTSQMPIGNQ</sequence>
<feature type="region of interest" description="Disordered" evidence="1">
    <location>
        <begin position="28"/>
        <end position="67"/>
    </location>
</feature>
<name>A0A7L9WL48_9RHOB</name>
<organism evidence="3 4">
    <name type="scientific">Pseudooceanicola spongiae</name>
    <dbReference type="NCBI Taxonomy" id="2613965"/>
    <lineage>
        <taxon>Bacteria</taxon>
        <taxon>Pseudomonadati</taxon>
        <taxon>Pseudomonadota</taxon>
        <taxon>Alphaproteobacteria</taxon>
        <taxon>Rhodobacterales</taxon>
        <taxon>Paracoccaceae</taxon>
        <taxon>Pseudooceanicola</taxon>
    </lineage>
</organism>
<accession>A0A7L9WL48</accession>